<dbReference type="EC" id="1.3.3.4" evidence="2"/>
<keyword evidence="2" id="KW-0560">Oxidoreductase</keyword>
<protein>
    <submittedName>
        <fullName evidence="2">Protoporphyrinogen oxidase</fullName>
        <ecNumber evidence="2">1.3.3.4</ecNumber>
    </submittedName>
</protein>
<dbReference type="eggNOG" id="COG4635">
    <property type="taxonomic scope" value="Bacteria"/>
</dbReference>
<evidence type="ECO:0000259" key="1">
    <source>
        <dbReference type="Pfam" id="PF12724"/>
    </source>
</evidence>
<dbReference type="InterPro" id="IPR052200">
    <property type="entry name" value="Protoporphyrinogen_IX_DH"/>
</dbReference>
<gene>
    <name evidence="2" type="ORF">HJ01_01952</name>
</gene>
<dbReference type="GO" id="GO:0006783">
    <property type="term" value="P:heme biosynthetic process"/>
    <property type="evidence" value="ECO:0007669"/>
    <property type="project" value="TreeGrafter"/>
</dbReference>
<feature type="domain" description="Flavodoxin" evidence="1">
    <location>
        <begin position="2"/>
        <end position="72"/>
    </location>
</feature>
<dbReference type="Proteomes" id="UP000005566">
    <property type="component" value="Unassembled WGS sequence"/>
</dbReference>
<comment type="caution">
    <text evidence="2">The sequence shown here is derived from an EMBL/GenBank/DDBJ whole genome shotgun (WGS) entry which is preliminary data.</text>
</comment>
<name>H7FRU0_FLAFP</name>
<evidence type="ECO:0000313" key="2">
    <source>
        <dbReference type="EMBL" id="EIA08230.1"/>
    </source>
</evidence>
<dbReference type="PATRIC" id="fig|1086011.3.peg.1906"/>
<organism evidence="2 3">
    <name type="scientific">Flavobacterium frigoris (strain PS1)</name>
    <dbReference type="NCBI Taxonomy" id="1086011"/>
    <lineage>
        <taxon>Bacteria</taxon>
        <taxon>Pseudomonadati</taxon>
        <taxon>Bacteroidota</taxon>
        <taxon>Flavobacteriia</taxon>
        <taxon>Flavobacteriales</taxon>
        <taxon>Flavobacteriaceae</taxon>
        <taxon>Flavobacterium</taxon>
    </lineage>
</organism>
<dbReference type="AlphaFoldDB" id="H7FRU0"/>
<dbReference type="PANTHER" id="PTHR38030">
    <property type="entry name" value="PROTOPORPHYRINOGEN IX DEHYDROGENASE [MENAQUINONE]"/>
    <property type="match status" value="1"/>
</dbReference>
<dbReference type="Pfam" id="PF12724">
    <property type="entry name" value="Flavodoxin_5"/>
    <property type="match status" value="1"/>
</dbReference>
<dbReference type="InterPro" id="IPR026816">
    <property type="entry name" value="Flavodoxin_dom"/>
</dbReference>
<dbReference type="PANTHER" id="PTHR38030:SF2">
    <property type="entry name" value="PROTOPORPHYRINOGEN IX DEHYDROGENASE [QUINONE]"/>
    <property type="match status" value="1"/>
</dbReference>
<accession>H7FRU0</accession>
<evidence type="ECO:0000313" key="3">
    <source>
        <dbReference type="Proteomes" id="UP000005566"/>
    </source>
</evidence>
<dbReference type="GO" id="GO:0004729">
    <property type="term" value="F:oxygen-dependent protoporphyrinogen oxidase activity"/>
    <property type="evidence" value="ECO:0007669"/>
    <property type="project" value="UniProtKB-EC"/>
</dbReference>
<keyword evidence="3" id="KW-1185">Reference proteome</keyword>
<sequence>MPGAFFSISLAVASDIEDEHTEVKKLTTDFLDYTRSKPLMTSQIAGALKYTEYEYFKRLIMKMISKKQGSATITSQDYEDTNWDEVIKFMNDSINRVSQKP</sequence>
<dbReference type="GO" id="GO:0070819">
    <property type="term" value="F:menaquinone-dependent protoporphyrinogen oxidase activity"/>
    <property type="evidence" value="ECO:0007669"/>
    <property type="project" value="TreeGrafter"/>
</dbReference>
<dbReference type="STRING" id="1086011.HJ01_01952"/>
<dbReference type="GO" id="GO:0010181">
    <property type="term" value="F:FMN binding"/>
    <property type="evidence" value="ECO:0007669"/>
    <property type="project" value="TreeGrafter"/>
</dbReference>
<dbReference type="EMBL" id="AHKF01000018">
    <property type="protein sequence ID" value="EIA08230.1"/>
    <property type="molecule type" value="Genomic_DNA"/>
</dbReference>
<reference evidence="2 3" key="1">
    <citation type="journal article" date="2014" name="Acta Crystallogr. D">
        <title>Structure-based characterization and antifreeze properties of a hyperactive ice-binding protein from the Antarctic bacterium Flavobacterium frigoris PS1.</title>
        <authorList>
            <person name="Do H."/>
            <person name="Kim S.J."/>
            <person name="Kim H.J."/>
            <person name="Lee J.H."/>
        </authorList>
    </citation>
    <scope>NUCLEOTIDE SEQUENCE [LARGE SCALE GENOMIC DNA]</scope>
    <source>
        <strain evidence="2 3">PS1</strain>
    </source>
</reference>
<proteinExistence type="predicted"/>